<organism evidence="1 2">
    <name type="scientific">Rhodopirellula islandica</name>
    <dbReference type="NCBI Taxonomy" id="595434"/>
    <lineage>
        <taxon>Bacteria</taxon>
        <taxon>Pseudomonadati</taxon>
        <taxon>Planctomycetota</taxon>
        <taxon>Planctomycetia</taxon>
        <taxon>Pirellulales</taxon>
        <taxon>Pirellulaceae</taxon>
        <taxon>Rhodopirellula</taxon>
    </lineage>
</organism>
<evidence type="ECO:0000313" key="1">
    <source>
        <dbReference type="EMBL" id="KLU04858.1"/>
    </source>
</evidence>
<dbReference type="RefSeq" id="WP_173442657.1">
    <property type="nucleotide sequence ID" value="NZ_LECT01000025.1"/>
</dbReference>
<dbReference type="PATRIC" id="fig|595434.4.peg.2979"/>
<dbReference type="Proteomes" id="UP000036367">
    <property type="component" value="Unassembled WGS sequence"/>
</dbReference>
<gene>
    <name evidence="1" type="ORF">RISK_003126</name>
</gene>
<dbReference type="EMBL" id="LECT01000025">
    <property type="protein sequence ID" value="KLU04858.1"/>
    <property type="molecule type" value="Genomic_DNA"/>
</dbReference>
<keyword evidence="2" id="KW-1185">Reference proteome</keyword>
<evidence type="ECO:0000313" key="2">
    <source>
        <dbReference type="Proteomes" id="UP000036367"/>
    </source>
</evidence>
<name>A0A0J1BE13_RHOIS</name>
<accession>A0A0J1BE13</accession>
<proteinExistence type="predicted"/>
<dbReference type="InterPro" id="IPR046479">
    <property type="entry name" value="DUF6800"/>
</dbReference>
<reference evidence="1" key="1">
    <citation type="submission" date="2015-05" db="EMBL/GenBank/DDBJ databases">
        <title>Permanent draft genome of Rhodopirellula islandicus K833.</title>
        <authorList>
            <person name="Kizina J."/>
            <person name="Richter M."/>
            <person name="Glockner F.O."/>
            <person name="Harder J."/>
        </authorList>
    </citation>
    <scope>NUCLEOTIDE SEQUENCE [LARGE SCALE GENOMIC DNA]</scope>
    <source>
        <strain evidence="1">K833</strain>
    </source>
</reference>
<dbReference type="AlphaFoldDB" id="A0A0J1BE13"/>
<comment type="caution">
    <text evidence="1">The sequence shown here is derived from an EMBL/GenBank/DDBJ whole genome shotgun (WGS) entry which is preliminary data.</text>
</comment>
<sequence length="58" mass="6644">MAGTERRREISRLRARRKKTINLLQRVKAGTMEKTEAARKLRKLTPGADVIIKREGLA</sequence>
<protein>
    <submittedName>
        <fullName evidence="1">Uncharacterized protein</fullName>
    </submittedName>
</protein>
<dbReference type="Pfam" id="PF20607">
    <property type="entry name" value="DUF6800"/>
    <property type="match status" value="1"/>
</dbReference>